<proteinExistence type="inferred from homology"/>
<dbReference type="InterPro" id="IPR027417">
    <property type="entry name" value="P-loop_NTPase"/>
</dbReference>
<evidence type="ECO:0000256" key="5">
    <source>
        <dbReference type="ARBA" id="ARBA00022989"/>
    </source>
</evidence>
<keyword evidence="3" id="KW-0813">Transport</keyword>
<keyword evidence="6" id="KW-0472">Membrane</keyword>
<accession>A0A158R3I8</accession>
<dbReference type="PANTHER" id="PTHR48041">
    <property type="entry name" value="ABC TRANSPORTER G FAMILY MEMBER 28"/>
    <property type="match status" value="1"/>
</dbReference>
<dbReference type="WBParaSite" id="NBR_0001840501-mRNA-1">
    <property type="protein sequence ID" value="NBR_0001840501-mRNA-1"/>
    <property type="gene ID" value="NBR_0001840501"/>
</dbReference>
<dbReference type="Proteomes" id="UP000271162">
    <property type="component" value="Unassembled WGS sequence"/>
</dbReference>
<dbReference type="GO" id="GO:0005524">
    <property type="term" value="F:ATP binding"/>
    <property type="evidence" value="ECO:0007669"/>
    <property type="project" value="InterPro"/>
</dbReference>
<dbReference type="OMA" id="NCRIWRS"/>
<dbReference type="InterPro" id="IPR003439">
    <property type="entry name" value="ABC_transporter-like_ATP-bd"/>
</dbReference>
<name>A0A158R3I8_NIPBR</name>
<keyword evidence="4" id="KW-0812">Transmembrane</keyword>
<organism evidence="10">
    <name type="scientific">Nippostrongylus brasiliensis</name>
    <name type="common">Rat hookworm</name>
    <dbReference type="NCBI Taxonomy" id="27835"/>
    <lineage>
        <taxon>Eukaryota</taxon>
        <taxon>Metazoa</taxon>
        <taxon>Ecdysozoa</taxon>
        <taxon>Nematoda</taxon>
        <taxon>Chromadorea</taxon>
        <taxon>Rhabditida</taxon>
        <taxon>Rhabditina</taxon>
        <taxon>Rhabditomorpha</taxon>
        <taxon>Strongyloidea</taxon>
        <taxon>Heligmosomidae</taxon>
        <taxon>Nippostrongylus</taxon>
    </lineage>
</organism>
<evidence type="ECO:0000313" key="10">
    <source>
        <dbReference type="WBParaSite" id="NBR_0001840501-mRNA-1"/>
    </source>
</evidence>
<dbReference type="AlphaFoldDB" id="A0A158R3I8"/>
<dbReference type="GO" id="GO:0005886">
    <property type="term" value="C:plasma membrane"/>
    <property type="evidence" value="ECO:0007669"/>
    <property type="project" value="TreeGrafter"/>
</dbReference>
<evidence type="ECO:0000256" key="6">
    <source>
        <dbReference type="ARBA" id="ARBA00023136"/>
    </source>
</evidence>
<dbReference type="SUPFAM" id="SSF52540">
    <property type="entry name" value="P-loop containing nucleoside triphosphate hydrolases"/>
    <property type="match status" value="1"/>
</dbReference>
<dbReference type="GO" id="GO:0042626">
    <property type="term" value="F:ATPase-coupled transmembrane transporter activity"/>
    <property type="evidence" value="ECO:0007669"/>
    <property type="project" value="TreeGrafter"/>
</dbReference>
<evidence type="ECO:0000256" key="1">
    <source>
        <dbReference type="ARBA" id="ARBA00004141"/>
    </source>
</evidence>
<sequence length="157" mass="17624">MFIGTLTVREHLCIQARLRTTFPRERREKRVDAILSTLGLTKCQHNKIGIAGILKGISGGEARRLVFACELLSNPALLFCDEPTTGLDSFLAEHVVEVLSKLAKTRRTIVCTIHQPASQLFHMFDKVLFIGMLQPNAVLDFALLTTRKCFKTLKDDL</sequence>
<evidence type="ECO:0000313" key="9">
    <source>
        <dbReference type="Proteomes" id="UP000271162"/>
    </source>
</evidence>
<evidence type="ECO:0000256" key="2">
    <source>
        <dbReference type="ARBA" id="ARBA00005814"/>
    </source>
</evidence>
<comment type="similarity">
    <text evidence="2">Belongs to the ABC transporter superfamily. ABCG family. Eye pigment precursor importer (TC 3.A.1.204) subfamily.</text>
</comment>
<dbReference type="STRING" id="27835.A0A158R3I8"/>
<dbReference type="EMBL" id="UYSL01023383">
    <property type="protein sequence ID" value="VDL82131.1"/>
    <property type="molecule type" value="Genomic_DNA"/>
</dbReference>
<reference evidence="10" key="1">
    <citation type="submission" date="2016-04" db="UniProtKB">
        <authorList>
            <consortium name="WormBaseParasite"/>
        </authorList>
    </citation>
    <scope>IDENTIFICATION</scope>
</reference>
<dbReference type="Gene3D" id="3.40.50.300">
    <property type="entry name" value="P-loop containing nucleotide triphosphate hydrolases"/>
    <property type="match status" value="1"/>
</dbReference>
<dbReference type="GO" id="GO:0016887">
    <property type="term" value="F:ATP hydrolysis activity"/>
    <property type="evidence" value="ECO:0007669"/>
    <property type="project" value="InterPro"/>
</dbReference>
<evidence type="ECO:0000313" key="8">
    <source>
        <dbReference type="EMBL" id="VDL82131.1"/>
    </source>
</evidence>
<keyword evidence="5" id="KW-1133">Transmembrane helix</keyword>
<gene>
    <name evidence="8" type="ORF">NBR_LOCUS18406</name>
</gene>
<comment type="subcellular location">
    <subcellularLocation>
        <location evidence="1">Membrane</location>
        <topology evidence="1">Multi-pass membrane protein</topology>
    </subcellularLocation>
</comment>
<evidence type="ECO:0000256" key="4">
    <source>
        <dbReference type="ARBA" id="ARBA00022692"/>
    </source>
</evidence>
<reference evidence="8 9" key="2">
    <citation type="submission" date="2018-11" db="EMBL/GenBank/DDBJ databases">
        <authorList>
            <consortium name="Pathogen Informatics"/>
        </authorList>
    </citation>
    <scope>NUCLEOTIDE SEQUENCE [LARGE SCALE GENOMIC DNA]</scope>
</reference>
<evidence type="ECO:0000259" key="7">
    <source>
        <dbReference type="Pfam" id="PF00005"/>
    </source>
</evidence>
<dbReference type="Pfam" id="PF00005">
    <property type="entry name" value="ABC_tran"/>
    <property type="match status" value="1"/>
</dbReference>
<protein>
    <submittedName>
        <fullName evidence="10">ABC transporter domain-containing protein</fullName>
    </submittedName>
</protein>
<feature type="domain" description="ABC transporter" evidence="7">
    <location>
        <begin position="6"/>
        <end position="85"/>
    </location>
</feature>
<keyword evidence="9" id="KW-1185">Reference proteome</keyword>
<dbReference type="InterPro" id="IPR050352">
    <property type="entry name" value="ABCG_transporters"/>
</dbReference>
<dbReference type="PANTHER" id="PTHR48041:SF84">
    <property type="entry name" value="ABC TRANSPORTER DOMAIN-CONTAINING PROTEIN"/>
    <property type="match status" value="1"/>
</dbReference>
<evidence type="ECO:0000256" key="3">
    <source>
        <dbReference type="ARBA" id="ARBA00022448"/>
    </source>
</evidence>